<accession>A0A3G5A0R2</accession>
<dbReference type="SUPFAM" id="SSF81901">
    <property type="entry name" value="HCP-like"/>
    <property type="match status" value="1"/>
</dbReference>
<protein>
    <submittedName>
        <fullName evidence="1">Uncharacterized protein</fullName>
    </submittedName>
</protein>
<dbReference type="InterPro" id="IPR011990">
    <property type="entry name" value="TPR-like_helical_dom_sf"/>
</dbReference>
<dbReference type="EMBL" id="MK072247">
    <property type="protein sequence ID" value="AYV80720.1"/>
    <property type="molecule type" value="Genomic_DNA"/>
</dbReference>
<gene>
    <name evidence="1" type="ORF">Harvfovirus5_24</name>
</gene>
<reference evidence="1" key="1">
    <citation type="submission" date="2018-10" db="EMBL/GenBank/DDBJ databases">
        <title>Hidden diversity of soil giant viruses.</title>
        <authorList>
            <person name="Schulz F."/>
            <person name="Alteio L."/>
            <person name="Goudeau D."/>
            <person name="Ryan E.M."/>
            <person name="Malmstrom R.R."/>
            <person name="Blanchard J."/>
            <person name="Woyke T."/>
        </authorList>
    </citation>
    <scope>NUCLEOTIDE SEQUENCE</scope>
    <source>
        <strain evidence="1">HAV1</strain>
    </source>
</reference>
<name>A0A3G5A0R2_9VIRU</name>
<proteinExistence type="predicted"/>
<organism evidence="1">
    <name type="scientific">Harvfovirus sp</name>
    <dbReference type="NCBI Taxonomy" id="2487768"/>
    <lineage>
        <taxon>Viruses</taxon>
        <taxon>Varidnaviria</taxon>
        <taxon>Bamfordvirae</taxon>
        <taxon>Nucleocytoviricota</taxon>
        <taxon>Megaviricetes</taxon>
        <taxon>Imitervirales</taxon>
        <taxon>Mimiviridae</taxon>
        <taxon>Klosneuvirinae</taxon>
    </lineage>
</organism>
<evidence type="ECO:0000313" key="1">
    <source>
        <dbReference type="EMBL" id="AYV80720.1"/>
    </source>
</evidence>
<dbReference type="Gene3D" id="1.25.40.10">
    <property type="entry name" value="Tetratricopeptide repeat domain"/>
    <property type="match status" value="1"/>
</dbReference>
<sequence>MGNSSSDPFNLDSQIDKLNQFNKSASEEVFKRCTDVIQSSNSTLIEKANAHLVLGNMYIGNYWDQDFSKAIYHLTAARNSASHYGTIFLGMIHHLGSDLDKNKEYFLFYEYKCKNNLIWKKDTTTPLEKNYPLALELFQHIEKTAGTKKFHILDRFLGLHHEGGLATKINYDLAMKYYEKSSPGFKPVIKDIMQMFLDHKADIMSPECLEYAIKYSDLYYDGLFTLAKIYEVRGDIKSATKCCEKHLSSPLHRGENNIISVQKKVEDLLKIYKGQVKEETPLVYAYPIS</sequence>